<comment type="caution">
    <text evidence="1">The sequence shown here is derived from an EMBL/GenBank/DDBJ whole genome shotgun (WGS) entry which is preliminary data.</text>
</comment>
<dbReference type="EMBL" id="ANCE01000061">
    <property type="protein sequence ID" value="EMK25391.1"/>
    <property type="molecule type" value="Genomic_DNA"/>
</dbReference>
<name>M6FRN9_9LEPT</name>
<gene>
    <name evidence="1" type="ORF">LEP1GSC008_1853</name>
</gene>
<evidence type="ECO:0000313" key="2">
    <source>
        <dbReference type="Proteomes" id="UP000011980"/>
    </source>
</evidence>
<organism evidence="1 2">
    <name type="scientific">Leptospira kirschneri serovar Bulgarica str. Nikolaevo</name>
    <dbReference type="NCBI Taxonomy" id="1240687"/>
    <lineage>
        <taxon>Bacteria</taxon>
        <taxon>Pseudomonadati</taxon>
        <taxon>Spirochaetota</taxon>
        <taxon>Spirochaetia</taxon>
        <taxon>Leptospirales</taxon>
        <taxon>Leptospiraceae</taxon>
        <taxon>Leptospira</taxon>
    </lineage>
</organism>
<proteinExistence type="predicted"/>
<evidence type="ECO:0000313" key="1">
    <source>
        <dbReference type="EMBL" id="EMK25391.1"/>
    </source>
</evidence>
<dbReference type="PATRIC" id="fig|1240687.3.peg.1003"/>
<accession>M6FRN9</accession>
<reference evidence="1 2" key="1">
    <citation type="submission" date="2013-01" db="EMBL/GenBank/DDBJ databases">
        <authorList>
            <person name="Harkins D.M."/>
            <person name="Durkin A.S."/>
            <person name="Brinkac L.M."/>
            <person name="Haft D.H."/>
            <person name="Selengut J.D."/>
            <person name="Sanka R."/>
            <person name="DePew J."/>
            <person name="Purushe J."/>
            <person name="Galloway R.L."/>
            <person name="Vinetz J.M."/>
            <person name="Sutton G.G."/>
            <person name="Nierman W.C."/>
            <person name="Fouts D.E."/>
        </authorList>
    </citation>
    <scope>NUCLEOTIDE SEQUENCE [LARGE SCALE GENOMIC DNA]</scope>
    <source>
        <strain evidence="1 2">Nikolaevo</strain>
    </source>
</reference>
<dbReference type="AlphaFoldDB" id="M6FRN9"/>
<dbReference type="Proteomes" id="UP000011980">
    <property type="component" value="Unassembled WGS sequence"/>
</dbReference>
<sequence>MIRLDFKAIFWIMALKTGTQNDFDPTEIINGEEHVTTVLLAPSSKTCCKTFSHNSKIFGKTSGQRNDLISHGRNFRRRIQSDHSKKSIFQD</sequence>
<protein>
    <submittedName>
        <fullName evidence="1">Uncharacterized protein</fullName>
    </submittedName>
</protein>